<evidence type="ECO:0000313" key="2">
    <source>
        <dbReference type="Proteomes" id="UP000887159"/>
    </source>
</evidence>
<organism evidence="1 2">
    <name type="scientific">Trichonephila clavipes</name>
    <name type="common">Golden silk orbweaver</name>
    <name type="synonym">Nephila clavipes</name>
    <dbReference type="NCBI Taxonomy" id="2585209"/>
    <lineage>
        <taxon>Eukaryota</taxon>
        <taxon>Metazoa</taxon>
        <taxon>Ecdysozoa</taxon>
        <taxon>Arthropoda</taxon>
        <taxon>Chelicerata</taxon>
        <taxon>Arachnida</taxon>
        <taxon>Araneae</taxon>
        <taxon>Araneomorphae</taxon>
        <taxon>Entelegynae</taxon>
        <taxon>Araneoidea</taxon>
        <taxon>Nephilidae</taxon>
        <taxon>Trichonephila</taxon>
    </lineage>
</organism>
<dbReference type="EMBL" id="BMAU01021139">
    <property type="protein sequence ID" value="GFX92010.1"/>
    <property type="molecule type" value="Genomic_DNA"/>
</dbReference>
<comment type="caution">
    <text evidence="1">The sequence shown here is derived from an EMBL/GenBank/DDBJ whole genome shotgun (WGS) entry which is preliminary data.</text>
</comment>
<dbReference type="AlphaFoldDB" id="A0A8X6RK95"/>
<protein>
    <submittedName>
        <fullName evidence="1">Uncharacterized protein</fullName>
    </submittedName>
</protein>
<reference evidence="1" key="1">
    <citation type="submission" date="2020-08" db="EMBL/GenBank/DDBJ databases">
        <title>Multicomponent nature underlies the extraordinary mechanical properties of spider dragline silk.</title>
        <authorList>
            <person name="Kono N."/>
            <person name="Nakamura H."/>
            <person name="Mori M."/>
            <person name="Yoshida Y."/>
            <person name="Ohtoshi R."/>
            <person name="Malay A.D."/>
            <person name="Moran D.A.P."/>
            <person name="Tomita M."/>
            <person name="Numata K."/>
            <person name="Arakawa K."/>
        </authorList>
    </citation>
    <scope>NUCLEOTIDE SEQUENCE</scope>
</reference>
<name>A0A8X6RK95_TRICX</name>
<sequence length="72" mass="8153">MVSRSAGEKRSELDIEKQGLAYAYGNQMDDLLSRDICKKVAYLSHRPCILFTAAYVKNTRLDNSSMQSDSVY</sequence>
<dbReference type="Proteomes" id="UP000887159">
    <property type="component" value="Unassembled WGS sequence"/>
</dbReference>
<keyword evidence="2" id="KW-1185">Reference proteome</keyword>
<accession>A0A8X6RK95</accession>
<proteinExistence type="predicted"/>
<gene>
    <name evidence="1" type="ORF">TNCV_5004741</name>
</gene>
<evidence type="ECO:0000313" key="1">
    <source>
        <dbReference type="EMBL" id="GFX92010.1"/>
    </source>
</evidence>